<dbReference type="EMBL" id="FMAR01000005">
    <property type="protein sequence ID" value="SCC29735.1"/>
    <property type="molecule type" value="Genomic_DNA"/>
</dbReference>
<protein>
    <submittedName>
        <fullName evidence="4">AraC-type DNA-binding protein</fullName>
    </submittedName>
</protein>
<dbReference type="InterPro" id="IPR018060">
    <property type="entry name" value="HTH_AraC"/>
</dbReference>
<dbReference type="GO" id="GO:0043565">
    <property type="term" value="F:sequence-specific DNA binding"/>
    <property type="evidence" value="ECO:0007669"/>
    <property type="project" value="InterPro"/>
</dbReference>
<dbReference type="Proteomes" id="UP000242818">
    <property type="component" value="Unassembled WGS sequence"/>
</dbReference>
<dbReference type="InterPro" id="IPR053142">
    <property type="entry name" value="PchR_regulatory_protein"/>
</dbReference>
<dbReference type="AlphaFoldDB" id="A0A1C4DEC7"/>
<dbReference type="Pfam" id="PF12833">
    <property type="entry name" value="HTH_18"/>
    <property type="match status" value="1"/>
</dbReference>
<evidence type="ECO:0000313" key="5">
    <source>
        <dbReference type="Proteomes" id="UP000242818"/>
    </source>
</evidence>
<dbReference type="PANTHER" id="PTHR47893">
    <property type="entry name" value="REGULATORY PROTEIN PCHR"/>
    <property type="match status" value="1"/>
</dbReference>
<dbReference type="PROSITE" id="PS01124">
    <property type="entry name" value="HTH_ARAC_FAMILY_2"/>
    <property type="match status" value="1"/>
</dbReference>
<sequence length="358" mass="40120">MLVKIAGCGGIAVMHNKLAGDNNVPYFTITRDPLTMMTFEILDVPAKLIHVTPDVPKHYQSLLYPFAKATCTRSPGVDIIDQQIVIEGCTIASHTIIGKLDAVLHPVVVEPIATLHCMLQGNLACVLAPDMPVELVQGQFNFFEITPAPHRIFVKPGRYVSFHIDLSQHLLEKIAPAATALQTLLEKALQVESSPVLPDAGILLPEIYQEIEAIRQCPHKGVLAQIRLQGRILQLLTIVLESLYQPDKPVPRTQQLMATIKAYIDTHLDELLTLSRIAKGYALSESCIKQQFKALTGENFSEYLIRKRMEKARELLRTTNLPIGLIAFKVGYEEPTNFTREYKKYFHHLPSDERKMAV</sequence>
<gene>
    <name evidence="4" type="ORF">GA0116948_105233</name>
</gene>
<proteinExistence type="predicted"/>
<dbReference type="SUPFAM" id="SSF46689">
    <property type="entry name" value="Homeodomain-like"/>
    <property type="match status" value="1"/>
</dbReference>
<organism evidence="4 5">
    <name type="scientific">Chitinophaga costaii</name>
    <dbReference type="NCBI Taxonomy" id="1335309"/>
    <lineage>
        <taxon>Bacteria</taxon>
        <taxon>Pseudomonadati</taxon>
        <taxon>Bacteroidota</taxon>
        <taxon>Chitinophagia</taxon>
        <taxon>Chitinophagales</taxon>
        <taxon>Chitinophagaceae</taxon>
        <taxon>Chitinophaga</taxon>
    </lineage>
</organism>
<reference evidence="4 5" key="1">
    <citation type="submission" date="2016-08" db="EMBL/GenBank/DDBJ databases">
        <authorList>
            <person name="Seilhamer J.J."/>
        </authorList>
    </citation>
    <scope>NUCLEOTIDE SEQUENCE [LARGE SCALE GENOMIC DNA]</scope>
    <source>
        <strain evidence="4 5">A37T2</strain>
    </source>
</reference>
<evidence type="ECO:0000256" key="1">
    <source>
        <dbReference type="ARBA" id="ARBA00023015"/>
    </source>
</evidence>
<evidence type="ECO:0000256" key="2">
    <source>
        <dbReference type="ARBA" id="ARBA00023163"/>
    </source>
</evidence>
<evidence type="ECO:0000313" key="4">
    <source>
        <dbReference type="EMBL" id="SCC29735.1"/>
    </source>
</evidence>
<keyword evidence="1" id="KW-0805">Transcription regulation</keyword>
<evidence type="ECO:0000259" key="3">
    <source>
        <dbReference type="PROSITE" id="PS01124"/>
    </source>
</evidence>
<dbReference type="Gene3D" id="1.10.10.60">
    <property type="entry name" value="Homeodomain-like"/>
    <property type="match status" value="2"/>
</dbReference>
<dbReference type="STRING" id="1335309.GA0116948_105233"/>
<dbReference type="GO" id="GO:0003700">
    <property type="term" value="F:DNA-binding transcription factor activity"/>
    <property type="evidence" value="ECO:0007669"/>
    <property type="project" value="InterPro"/>
</dbReference>
<keyword evidence="5" id="KW-1185">Reference proteome</keyword>
<dbReference type="InterPro" id="IPR009057">
    <property type="entry name" value="Homeodomain-like_sf"/>
</dbReference>
<feature type="domain" description="HTH araC/xylS-type" evidence="3">
    <location>
        <begin position="258"/>
        <end position="356"/>
    </location>
</feature>
<keyword evidence="2" id="KW-0804">Transcription</keyword>
<name>A0A1C4DEC7_9BACT</name>
<dbReference type="PANTHER" id="PTHR47893:SF1">
    <property type="entry name" value="REGULATORY PROTEIN PCHR"/>
    <property type="match status" value="1"/>
</dbReference>
<accession>A0A1C4DEC7</accession>
<dbReference type="SMART" id="SM00342">
    <property type="entry name" value="HTH_ARAC"/>
    <property type="match status" value="1"/>
</dbReference>
<keyword evidence="4" id="KW-0238">DNA-binding</keyword>